<accession>A0A485L1K2</accession>
<dbReference type="InterPro" id="IPR017884">
    <property type="entry name" value="SANT_dom"/>
</dbReference>
<evidence type="ECO:0000256" key="4">
    <source>
        <dbReference type="ARBA" id="ARBA00023125"/>
    </source>
</evidence>
<feature type="domain" description="SANT" evidence="7">
    <location>
        <begin position="94"/>
        <end position="145"/>
    </location>
</feature>
<dbReference type="InterPro" id="IPR009057">
    <property type="entry name" value="Homeodomain-like_sf"/>
</dbReference>
<dbReference type="InterPro" id="IPR001005">
    <property type="entry name" value="SANT/Myb"/>
</dbReference>
<dbReference type="GO" id="GO:0003677">
    <property type="term" value="F:DNA binding"/>
    <property type="evidence" value="ECO:0007669"/>
    <property type="project" value="UniProtKB-KW"/>
</dbReference>
<dbReference type="PROSITE" id="PS51293">
    <property type="entry name" value="SANT"/>
    <property type="match status" value="2"/>
</dbReference>
<sequence>MFSEALQPKRSSKRSLDATSATAAGSSACPSSAGQHGAAYAAAMTSYFKAVRQLYVKVQRDHEWKTLENPYGFAPALESADMLRHLLSPLRPPHVLDAWTPYQITLFELGLAEFGKQFHSIQQLIPDKSTRDVVLFYYMWKKCGLAKSAWAEKDAARDYFGLKRMKQERETHGIVPTAYDLMSDEDDSTTLAVKRMLHMLDTDRSTSLTLGTSLLTQQRQKRATSVPPPPTSTNPNLDKMTAWRSDMTAFFTATRALYAAVPPHGGDGGDLTITFGLRTPTTHATLPLLSMLRPPHILDTWSPWELGVFECGLEVYGKRFHLVAALLPRKATSDVVALYYIWKVYSREIHCDMKRAWPASLFA</sequence>
<dbReference type="GO" id="GO:0003714">
    <property type="term" value="F:transcription corepressor activity"/>
    <property type="evidence" value="ECO:0007669"/>
    <property type="project" value="TreeGrafter"/>
</dbReference>
<dbReference type="AlphaFoldDB" id="A0A485L1K2"/>
<organism evidence="9 10">
    <name type="scientific">Aphanomyces stellatus</name>
    <dbReference type="NCBI Taxonomy" id="120398"/>
    <lineage>
        <taxon>Eukaryota</taxon>
        <taxon>Sar</taxon>
        <taxon>Stramenopiles</taxon>
        <taxon>Oomycota</taxon>
        <taxon>Saprolegniomycetes</taxon>
        <taxon>Saprolegniales</taxon>
        <taxon>Verrucalvaceae</taxon>
        <taxon>Aphanomyces</taxon>
    </lineage>
</organism>
<keyword evidence="1" id="KW-0479">Metal-binding</keyword>
<dbReference type="EMBL" id="VJMH01005539">
    <property type="protein sequence ID" value="KAF0694773.1"/>
    <property type="molecule type" value="Genomic_DNA"/>
</dbReference>
<dbReference type="SMART" id="SM00717">
    <property type="entry name" value="SANT"/>
    <property type="match status" value="2"/>
</dbReference>
<dbReference type="GO" id="GO:0006357">
    <property type="term" value="P:regulation of transcription by RNA polymerase II"/>
    <property type="evidence" value="ECO:0007669"/>
    <property type="project" value="TreeGrafter"/>
</dbReference>
<dbReference type="GO" id="GO:0000118">
    <property type="term" value="C:histone deacetylase complex"/>
    <property type="evidence" value="ECO:0007669"/>
    <property type="project" value="TreeGrafter"/>
</dbReference>
<keyword evidence="3" id="KW-0862">Zinc</keyword>
<dbReference type="PANTHER" id="PTHR16089:SF28">
    <property type="entry name" value="REST COREPRESSOR"/>
    <property type="match status" value="1"/>
</dbReference>
<dbReference type="Proteomes" id="UP000332933">
    <property type="component" value="Unassembled WGS sequence"/>
</dbReference>
<keyword evidence="5" id="KW-0539">Nucleus</keyword>
<gene>
    <name evidence="9" type="primary">Aste57867_14371</name>
    <name evidence="8" type="ORF">As57867_014317</name>
    <name evidence="9" type="ORF">ASTE57867_14371</name>
</gene>
<dbReference type="FunFam" id="1.10.10.60:FF:000012">
    <property type="entry name" value="Metastasis-associated 1 family, member 3"/>
    <property type="match status" value="1"/>
</dbReference>
<evidence type="ECO:0000259" key="7">
    <source>
        <dbReference type="PROSITE" id="PS51293"/>
    </source>
</evidence>
<proteinExistence type="predicted"/>
<keyword evidence="10" id="KW-1185">Reference proteome</keyword>
<feature type="region of interest" description="Disordered" evidence="6">
    <location>
        <begin position="217"/>
        <end position="237"/>
    </location>
</feature>
<dbReference type="SUPFAM" id="SSF46689">
    <property type="entry name" value="Homeodomain-like"/>
    <property type="match status" value="2"/>
</dbReference>
<dbReference type="EMBL" id="CAADRA010005560">
    <property type="protein sequence ID" value="VFT91194.1"/>
    <property type="molecule type" value="Genomic_DNA"/>
</dbReference>
<dbReference type="PANTHER" id="PTHR16089">
    <property type="entry name" value="REST COREPRESSOR COREST PROTEIN-RELATED"/>
    <property type="match status" value="1"/>
</dbReference>
<protein>
    <submittedName>
        <fullName evidence="9">Aste57867_14371 protein</fullName>
    </submittedName>
</protein>
<evidence type="ECO:0000313" key="10">
    <source>
        <dbReference type="Proteomes" id="UP000332933"/>
    </source>
</evidence>
<evidence type="ECO:0000313" key="8">
    <source>
        <dbReference type="EMBL" id="KAF0694773.1"/>
    </source>
</evidence>
<reference evidence="8" key="2">
    <citation type="submission" date="2019-06" db="EMBL/GenBank/DDBJ databases">
        <title>Genomics analysis of Aphanomyces spp. identifies a new class of oomycete effector associated with host adaptation.</title>
        <authorList>
            <person name="Gaulin E."/>
        </authorList>
    </citation>
    <scope>NUCLEOTIDE SEQUENCE</scope>
    <source>
        <strain evidence="8">CBS 578.67</strain>
    </source>
</reference>
<dbReference type="GO" id="GO:0005667">
    <property type="term" value="C:transcription regulator complex"/>
    <property type="evidence" value="ECO:0007669"/>
    <property type="project" value="TreeGrafter"/>
</dbReference>
<dbReference type="OrthoDB" id="2193595at2759"/>
<reference evidence="9 10" key="1">
    <citation type="submission" date="2019-03" db="EMBL/GenBank/DDBJ databases">
        <authorList>
            <person name="Gaulin E."/>
            <person name="Dumas B."/>
        </authorList>
    </citation>
    <scope>NUCLEOTIDE SEQUENCE [LARGE SCALE GENOMIC DNA]</scope>
    <source>
        <strain evidence="9">CBS 568.67</strain>
    </source>
</reference>
<keyword evidence="4" id="KW-0238">DNA-binding</keyword>
<evidence type="ECO:0000256" key="5">
    <source>
        <dbReference type="ARBA" id="ARBA00023242"/>
    </source>
</evidence>
<evidence type="ECO:0000256" key="1">
    <source>
        <dbReference type="ARBA" id="ARBA00022723"/>
    </source>
</evidence>
<evidence type="ECO:0000256" key="3">
    <source>
        <dbReference type="ARBA" id="ARBA00022833"/>
    </source>
</evidence>
<evidence type="ECO:0000256" key="6">
    <source>
        <dbReference type="SAM" id="MobiDB-lite"/>
    </source>
</evidence>
<keyword evidence="2" id="KW-0863">Zinc-finger</keyword>
<evidence type="ECO:0000313" key="9">
    <source>
        <dbReference type="EMBL" id="VFT91194.1"/>
    </source>
</evidence>
<feature type="domain" description="SANT" evidence="7">
    <location>
        <begin position="296"/>
        <end position="347"/>
    </location>
</feature>
<name>A0A485L1K2_9STRA</name>
<evidence type="ECO:0000256" key="2">
    <source>
        <dbReference type="ARBA" id="ARBA00022771"/>
    </source>
</evidence>
<dbReference type="Gene3D" id="1.10.10.60">
    <property type="entry name" value="Homeodomain-like"/>
    <property type="match status" value="2"/>
</dbReference>
<dbReference type="InterPro" id="IPR051066">
    <property type="entry name" value="Trans_reg/Corepressor"/>
</dbReference>
<dbReference type="GO" id="GO:0008270">
    <property type="term" value="F:zinc ion binding"/>
    <property type="evidence" value="ECO:0007669"/>
    <property type="project" value="UniProtKB-KW"/>
</dbReference>